<keyword evidence="1" id="KW-0472">Membrane</keyword>
<reference evidence="2 3" key="1">
    <citation type="submission" date="2023-12" db="EMBL/GenBank/DDBJ databases">
        <title>Novel species of the genus Arcicella isolated from rivers.</title>
        <authorList>
            <person name="Lu H."/>
        </authorList>
    </citation>
    <scope>NUCLEOTIDE SEQUENCE [LARGE SCALE GENOMIC DNA]</scope>
    <source>
        <strain evidence="2 3">KCTC 23307</strain>
    </source>
</reference>
<feature type="transmembrane region" description="Helical" evidence="1">
    <location>
        <begin position="139"/>
        <end position="157"/>
    </location>
</feature>
<feature type="transmembrane region" description="Helical" evidence="1">
    <location>
        <begin position="103"/>
        <end position="127"/>
    </location>
</feature>
<feature type="transmembrane region" description="Helical" evidence="1">
    <location>
        <begin position="330"/>
        <end position="348"/>
    </location>
</feature>
<feature type="transmembrane region" description="Helical" evidence="1">
    <location>
        <begin position="303"/>
        <end position="324"/>
    </location>
</feature>
<feature type="transmembrane region" description="Helical" evidence="1">
    <location>
        <begin position="381"/>
        <end position="406"/>
    </location>
</feature>
<protein>
    <submittedName>
        <fullName evidence="2">GntP family permease</fullName>
    </submittedName>
</protein>
<evidence type="ECO:0000256" key="1">
    <source>
        <dbReference type="SAM" id="Phobius"/>
    </source>
</evidence>
<keyword evidence="1" id="KW-0812">Transmembrane</keyword>
<evidence type="ECO:0000313" key="2">
    <source>
        <dbReference type="EMBL" id="MEA5141069.1"/>
    </source>
</evidence>
<keyword evidence="1" id="KW-1133">Transmembrane helix</keyword>
<feature type="transmembrane region" description="Helical" evidence="1">
    <location>
        <begin position="29"/>
        <end position="52"/>
    </location>
</feature>
<dbReference type="EMBL" id="JAYFUM010000023">
    <property type="protein sequence ID" value="MEA5141069.1"/>
    <property type="molecule type" value="Genomic_DNA"/>
</dbReference>
<accession>A0ABU5QFK8</accession>
<dbReference type="InterPro" id="IPR003474">
    <property type="entry name" value="Glcn_transporter"/>
</dbReference>
<feature type="transmembrane region" description="Helical" evidence="1">
    <location>
        <begin position="64"/>
        <end position="83"/>
    </location>
</feature>
<feature type="transmembrane region" description="Helical" evidence="1">
    <location>
        <begin position="418"/>
        <end position="440"/>
    </location>
</feature>
<dbReference type="Pfam" id="PF02447">
    <property type="entry name" value="GntP_permease"/>
    <property type="match status" value="1"/>
</dbReference>
<dbReference type="PANTHER" id="PTHR30354">
    <property type="entry name" value="GNT FAMILY GLUCONATE TRANSPORTER"/>
    <property type="match status" value="1"/>
</dbReference>
<feature type="transmembrane region" description="Helical" evidence="1">
    <location>
        <begin position="260"/>
        <end position="282"/>
    </location>
</feature>
<keyword evidence="3" id="KW-1185">Reference proteome</keyword>
<feature type="transmembrane region" description="Helical" evidence="1">
    <location>
        <begin position="355"/>
        <end position="375"/>
    </location>
</feature>
<dbReference type="PANTHER" id="PTHR30354:SF11">
    <property type="entry name" value="PERMEASE"/>
    <property type="match status" value="1"/>
</dbReference>
<feature type="transmembrane region" description="Helical" evidence="1">
    <location>
        <begin position="177"/>
        <end position="198"/>
    </location>
</feature>
<gene>
    <name evidence="2" type="ORF">VB248_18095</name>
</gene>
<feature type="transmembrane region" description="Helical" evidence="1">
    <location>
        <begin position="219"/>
        <end position="248"/>
    </location>
</feature>
<sequence length="444" mass="47284">MTYYLIFLLVASISFIVWATAYMKLNAFFALALAALLVGVLSGLPLPSIVSTLKVGFGHTMEKIGLLIILGTTLGLILEKTGATTSMANAILKLVNENNAPAAIALTGFVIGFPIFCDSGFIILSGLNHSLVKKTKHTMPVMAAALATSLYAVHCLVPPHPGITAAVGTVGGDLGMVMLWGIILAAPVALIGYFWSVWQGKGISHAYIEQEEVQIAVDTLPSAVLSFLPVFLPIALIAFKSIVFLFVSKALAEQSFSLQFIAFIGEPVMALAIGIVFSLLLIQKKYRKDLSHWLTDGVEKAGMILAIIAAGGMFGEMLQATGIGKNLGELLSGYALGIFFPFVITAILKTAQGSSTVAIITASSLITPMLVNLGLTTPMDITLTILSMGAGSMMISHANDAYFWVISRFSNLETSATLKVYSTATLAMAFTAQIIIWLFFNYLH</sequence>
<organism evidence="2 3">
    <name type="scientific">Arcicella rigui</name>
    <dbReference type="NCBI Taxonomy" id="797020"/>
    <lineage>
        <taxon>Bacteria</taxon>
        <taxon>Pseudomonadati</taxon>
        <taxon>Bacteroidota</taxon>
        <taxon>Cytophagia</taxon>
        <taxon>Cytophagales</taxon>
        <taxon>Flectobacillaceae</taxon>
        <taxon>Arcicella</taxon>
    </lineage>
</organism>
<name>A0ABU5QFK8_9BACT</name>
<evidence type="ECO:0000313" key="3">
    <source>
        <dbReference type="Proteomes" id="UP001302949"/>
    </source>
</evidence>
<comment type="caution">
    <text evidence="2">The sequence shown here is derived from an EMBL/GenBank/DDBJ whole genome shotgun (WGS) entry which is preliminary data.</text>
</comment>
<proteinExistence type="predicted"/>
<dbReference type="Proteomes" id="UP001302949">
    <property type="component" value="Unassembled WGS sequence"/>
</dbReference>